<dbReference type="GO" id="GO:0000155">
    <property type="term" value="F:phosphorelay sensor kinase activity"/>
    <property type="evidence" value="ECO:0007669"/>
    <property type="project" value="InterPro"/>
</dbReference>
<dbReference type="PROSITE" id="PS50109">
    <property type="entry name" value="HIS_KIN"/>
    <property type="match status" value="1"/>
</dbReference>
<name>A0A5R8MFE3_9GAMM</name>
<dbReference type="PANTHER" id="PTHR44936">
    <property type="entry name" value="SENSOR PROTEIN CREC"/>
    <property type="match status" value="1"/>
</dbReference>
<dbReference type="EMBL" id="VBUI01000017">
    <property type="protein sequence ID" value="TLF49115.1"/>
    <property type="molecule type" value="Genomic_DNA"/>
</dbReference>
<dbReference type="RefSeq" id="WP_138181716.1">
    <property type="nucleotide sequence ID" value="NZ_VBUI01000017.1"/>
</dbReference>
<evidence type="ECO:0000256" key="6">
    <source>
        <dbReference type="ARBA" id="ARBA00022679"/>
    </source>
</evidence>
<keyword evidence="4" id="KW-1003">Cell membrane</keyword>
<dbReference type="InterPro" id="IPR050980">
    <property type="entry name" value="2C_sensor_his_kinase"/>
</dbReference>
<keyword evidence="10" id="KW-1133">Transmembrane helix</keyword>
<feature type="domain" description="Histidine kinase" evidence="11">
    <location>
        <begin position="319"/>
        <end position="534"/>
    </location>
</feature>
<evidence type="ECO:0000256" key="4">
    <source>
        <dbReference type="ARBA" id="ARBA00022475"/>
    </source>
</evidence>
<dbReference type="SUPFAM" id="SSF55874">
    <property type="entry name" value="ATPase domain of HSP90 chaperone/DNA topoisomerase II/histidine kinase"/>
    <property type="match status" value="1"/>
</dbReference>
<evidence type="ECO:0000259" key="12">
    <source>
        <dbReference type="PROSITE" id="PS50885"/>
    </source>
</evidence>
<dbReference type="Gene3D" id="1.10.287.130">
    <property type="match status" value="1"/>
</dbReference>
<dbReference type="CDD" id="cd06225">
    <property type="entry name" value="HAMP"/>
    <property type="match status" value="1"/>
</dbReference>
<dbReference type="OrthoDB" id="9804645at2"/>
<dbReference type="InterPro" id="IPR036097">
    <property type="entry name" value="HisK_dim/P_sf"/>
</dbReference>
<evidence type="ECO:0000256" key="8">
    <source>
        <dbReference type="ARBA" id="ARBA00022777"/>
    </source>
</evidence>
<keyword evidence="14" id="KW-1185">Reference proteome</keyword>
<sequence length="538" mass="60274">MRRMLADSTFLRVYVLLALALLLTFGLALLGLALVDQVRREHYREQLVEPPMRMLTRWVESLPEAQREAWLMERSEQLDMTLRVVPVETRYLNYFSRTRLRAGRVLVMPREDRGWRLWHLLADQQRLLEVDVATISEQQLRGLTELFAEWLARVPADERQAQLESMAGDAVPLELLVTAPEGLDTRQLVRMAEGEVVIRLIPGRLSMAMYRLLPSDGPRASWLAIGPVKAFEPLPLPLQLTLLMLLLSVLAAIIYLIVRGVEARMARLELAATRIAGGRLDTRVKVESGDFLGRLGMAFNGMAAQVQSLLRAQQDMIRAVSHELRTPVARIRFAVQMVEDMTDDPAIRRQLEGVDGDIAELDELIDEILTYARLGNETANGGELETSLVDCRAMARRVIEALRPLHGDICIELIEGPEVEIQAEPRYLQRALQNLVANACRHARSRVVIRLQGEPRLVRVDVEDDGPGIPAASRSEVFKPFARLDDSRTRRSGGYGLGLSIVQKVMAWHGGSVVLDASATLGGARFTLLLPRRAPTPA</sequence>
<dbReference type="InterPro" id="IPR005467">
    <property type="entry name" value="His_kinase_dom"/>
</dbReference>
<dbReference type="SUPFAM" id="SSF47384">
    <property type="entry name" value="Homodimeric domain of signal transducing histidine kinase"/>
    <property type="match status" value="1"/>
</dbReference>
<comment type="subcellular location">
    <subcellularLocation>
        <location evidence="2">Cell membrane</location>
        <topology evidence="2">Multi-pass membrane protein</topology>
    </subcellularLocation>
</comment>
<organism evidence="13 14">
    <name type="scientific">Halomonas urmiana</name>
    <dbReference type="NCBI Taxonomy" id="490901"/>
    <lineage>
        <taxon>Bacteria</taxon>
        <taxon>Pseudomonadati</taxon>
        <taxon>Pseudomonadota</taxon>
        <taxon>Gammaproteobacteria</taxon>
        <taxon>Oceanospirillales</taxon>
        <taxon>Halomonadaceae</taxon>
        <taxon>Halomonas</taxon>
    </lineage>
</organism>
<dbReference type="PRINTS" id="PR00344">
    <property type="entry name" value="BCTRLSENSOR"/>
</dbReference>
<dbReference type="Pfam" id="PF00512">
    <property type="entry name" value="HisKA"/>
    <property type="match status" value="1"/>
</dbReference>
<dbReference type="Gene3D" id="3.30.565.10">
    <property type="entry name" value="Histidine kinase-like ATPase, C-terminal domain"/>
    <property type="match status" value="1"/>
</dbReference>
<dbReference type="GO" id="GO:0005886">
    <property type="term" value="C:plasma membrane"/>
    <property type="evidence" value="ECO:0007669"/>
    <property type="project" value="UniProtKB-SubCell"/>
</dbReference>
<dbReference type="Pfam" id="PF00672">
    <property type="entry name" value="HAMP"/>
    <property type="match status" value="1"/>
</dbReference>
<evidence type="ECO:0000256" key="7">
    <source>
        <dbReference type="ARBA" id="ARBA00022741"/>
    </source>
</evidence>
<keyword evidence="10" id="KW-0812">Transmembrane</keyword>
<dbReference type="PROSITE" id="PS50885">
    <property type="entry name" value="HAMP"/>
    <property type="match status" value="1"/>
</dbReference>
<evidence type="ECO:0000256" key="3">
    <source>
        <dbReference type="ARBA" id="ARBA00012438"/>
    </source>
</evidence>
<evidence type="ECO:0000313" key="14">
    <source>
        <dbReference type="Proteomes" id="UP000306973"/>
    </source>
</evidence>
<keyword evidence="7" id="KW-0547">Nucleotide-binding</keyword>
<dbReference type="AlphaFoldDB" id="A0A5R8MFE3"/>
<evidence type="ECO:0000256" key="9">
    <source>
        <dbReference type="ARBA" id="ARBA00022840"/>
    </source>
</evidence>
<proteinExistence type="predicted"/>
<evidence type="ECO:0000256" key="5">
    <source>
        <dbReference type="ARBA" id="ARBA00022553"/>
    </source>
</evidence>
<dbReference type="InterPro" id="IPR003661">
    <property type="entry name" value="HisK_dim/P_dom"/>
</dbReference>
<keyword evidence="5" id="KW-0597">Phosphoprotein</keyword>
<dbReference type="CDD" id="cd00082">
    <property type="entry name" value="HisKA"/>
    <property type="match status" value="1"/>
</dbReference>
<dbReference type="GO" id="GO:0005524">
    <property type="term" value="F:ATP binding"/>
    <property type="evidence" value="ECO:0007669"/>
    <property type="project" value="UniProtKB-KW"/>
</dbReference>
<evidence type="ECO:0000256" key="2">
    <source>
        <dbReference type="ARBA" id="ARBA00004651"/>
    </source>
</evidence>
<dbReference type="InterPro" id="IPR003594">
    <property type="entry name" value="HATPase_dom"/>
</dbReference>
<keyword evidence="8" id="KW-0418">Kinase</keyword>
<comment type="caution">
    <text evidence="13">The sequence shown here is derived from an EMBL/GenBank/DDBJ whole genome shotgun (WGS) entry which is preliminary data.</text>
</comment>
<dbReference type="SMART" id="SM00387">
    <property type="entry name" value="HATPase_c"/>
    <property type="match status" value="1"/>
</dbReference>
<dbReference type="PANTHER" id="PTHR44936:SF10">
    <property type="entry name" value="SENSOR PROTEIN RSTB"/>
    <property type="match status" value="1"/>
</dbReference>
<keyword evidence="6" id="KW-0808">Transferase</keyword>
<dbReference type="InterPro" id="IPR004358">
    <property type="entry name" value="Sig_transdc_His_kin-like_C"/>
</dbReference>
<dbReference type="Gene3D" id="6.10.340.10">
    <property type="match status" value="1"/>
</dbReference>
<dbReference type="Proteomes" id="UP000306973">
    <property type="component" value="Unassembled WGS sequence"/>
</dbReference>
<dbReference type="SMART" id="SM00304">
    <property type="entry name" value="HAMP"/>
    <property type="match status" value="1"/>
</dbReference>
<feature type="domain" description="HAMP" evidence="12">
    <location>
        <begin position="259"/>
        <end position="311"/>
    </location>
</feature>
<dbReference type="Pfam" id="PF02518">
    <property type="entry name" value="HATPase_c"/>
    <property type="match status" value="1"/>
</dbReference>
<dbReference type="InterPro" id="IPR036890">
    <property type="entry name" value="HATPase_C_sf"/>
</dbReference>
<dbReference type="SMART" id="SM00388">
    <property type="entry name" value="HisKA"/>
    <property type="match status" value="1"/>
</dbReference>
<protein>
    <recommendedName>
        <fullName evidence="3">histidine kinase</fullName>
        <ecNumber evidence="3">2.7.13.3</ecNumber>
    </recommendedName>
</protein>
<keyword evidence="10" id="KW-0472">Membrane</keyword>
<keyword evidence="9" id="KW-0067">ATP-binding</keyword>
<evidence type="ECO:0000259" key="11">
    <source>
        <dbReference type="PROSITE" id="PS50109"/>
    </source>
</evidence>
<gene>
    <name evidence="13" type="ORF">FEI13_11765</name>
</gene>
<evidence type="ECO:0000256" key="1">
    <source>
        <dbReference type="ARBA" id="ARBA00000085"/>
    </source>
</evidence>
<dbReference type="InterPro" id="IPR003660">
    <property type="entry name" value="HAMP_dom"/>
</dbReference>
<dbReference type="EC" id="2.7.13.3" evidence="3"/>
<accession>A0A5R8MFE3</accession>
<evidence type="ECO:0000313" key="13">
    <source>
        <dbReference type="EMBL" id="TLF49115.1"/>
    </source>
</evidence>
<reference evidence="13 14" key="1">
    <citation type="journal article" date="2007" name="Int. J. Syst. Evol. Microbiol.">
        <title>Halomonas saccharevitans sp. nov., Halomonas arcis sp. nov. and Halomonas subterranea sp. nov., halophilic bacteria isolated from hypersaline environments of China.</title>
        <authorList>
            <person name="Xu X.W."/>
            <person name="Wu Y.H."/>
            <person name="Zhou Z."/>
            <person name="Wang C.S."/>
            <person name="Zhou Y.G."/>
            <person name="Zhang H.B."/>
            <person name="Wang Y."/>
            <person name="Wu M."/>
        </authorList>
    </citation>
    <scope>NUCLEOTIDE SEQUENCE [LARGE SCALE GENOMIC DNA]</scope>
    <source>
        <strain evidence="13 14">TBZ3</strain>
    </source>
</reference>
<comment type="catalytic activity">
    <reaction evidence="1">
        <text>ATP + protein L-histidine = ADP + protein N-phospho-L-histidine.</text>
        <dbReference type="EC" id="2.7.13.3"/>
    </reaction>
</comment>
<feature type="transmembrane region" description="Helical" evidence="10">
    <location>
        <begin position="236"/>
        <end position="258"/>
    </location>
</feature>
<dbReference type="SUPFAM" id="SSF158472">
    <property type="entry name" value="HAMP domain-like"/>
    <property type="match status" value="1"/>
</dbReference>
<evidence type="ECO:0000256" key="10">
    <source>
        <dbReference type="SAM" id="Phobius"/>
    </source>
</evidence>